<accession>M6V1E1</accession>
<evidence type="ECO:0000313" key="1">
    <source>
        <dbReference type="EMBL" id="EMO47044.1"/>
    </source>
</evidence>
<reference evidence="1 2" key="1">
    <citation type="submission" date="2013-01" db="EMBL/GenBank/DDBJ databases">
        <authorList>
            <person name="Harkins D.M."/>
            <person name="Durkin A.S."/>
            <person name="Brinkac L.M."/>
            <person name="Haft D.H."/>
            <person name="Selengut J.D."/>
            <person name="Sanka R."/>
            <person name="DePew J."/>
            <person name="Purushe J."/>
            <person name="Matthias M.A."/>
            <person name="Vinetz J.M."/>
            <person name="Sutton G.G."/>
            <person name="Nierman W.C."/>
            <person name="Fouts D.E."/>
        </authorList>
    </citation>
    <scope>NUCLEOTIDE SEQUENCE [LARGE SCALE GENOMIC DNA]</scope>
    <source>
        <strain evidence="1 2">ZUN179</strain>
    </source>
</reference>
<sequence>MTDSLQSQIIEYAWKNEVSIDAAYEALTKEAEIVVENKTRLTKKFVITQIKKALKDPFLFNRFLPGAVLHAWLNTHEMEFSSSDDENRLIRNLKNWGYITRNGEFYVLTREGYNSI</sequence>
<evidence type="ECO:0000313" key="2">
    <source>
        <dbReference type="Proteomes" id="UP000012160"/>
    </source>
</evidence>
<comment type="caution">
    <text evidence="1">The sequence shown here is derived from an EMBL/GenBank/DDBJ whole genome shotgun (WGS) entry which is preliminary data.</text>
</comment>
<protein>
    <submittedName>
        <fullName evidence="1">Uncharacterized protein</fullName>
    </submittedName>
</protein>
<dbReference type="EMBL" id="AHOQ02000011">
    <property type="protein sequence ID" value="EMO47044.1"/>
    <property type="molecule type" value="Genomic_DNA"/>
</dbReference>
<gene>
    <name evidence="1" type="ORF">LEP1GSC187_1073</name>
</gene>
<organism evidence="1 2">
    <name type="scientific">Leptospira santarosai str. ZUN179</name>
    <dbReference type="NCBI Taxonomy" id="1049985"/>
    <lineage>
        <taxon>Bacteria</taxon>
        <taxon>Pseudomonadati</taxon>
        <taxon>Spirochaetota</taxon>
        <taxon>Spirochaetia</taxon>
        <taxon>Leptospirales</taxon>
        <taxon>Leptospiraceae</taxon>
        <taxon>Leptospira</taxon>
    </lineage>
</organism>
<name>M6V1E1_9LEPT</name>
<dbReference type="AlphaFoldDB" id="M6V1E1"/>
<dbReference type="Proteomes" id="UP000012160">
    <property type="component" value="Unassembled WGS sequence"/>
</dbReference>
<proteinExistence type="predicted"/>